<evidence type="ECO:0000313" key="3">
    <source>
        <dbReference type="Proteomes" id="UP001187343"/>
    </source>
</evidence>
<reference evidence="2" key="1">
    <citation type="submission" date="2023-08" db="EMBL/GenBank/DDBJ databases">
        <title>Chromosome-level Genome Assembly of mud carp (Cirrhinus molitorella).</title>
        <authorList>
            <person name="Liu H."/>
        </authorList>
    </citation>
    <scope>NUCLEOTIDE SEQUENCE</scope>
    <source>
        <strain evidence="2">Prfri</strain>
        <tissue evidence="2">Muscle</tissue>
    </source>
</reference>
<feature type="compositionally biased region" description="Polar residues" evidence="1">
    <location>
        <begin position="22"/>
        <end position="33"/>
    </location>
</feature>
<name>A0AA88TCA3_9TELE</name>
<evidence type="ECO:0000256" key="1">
    <source>
        <dbReference type="SAM" id="MobiDB-lite"/>
    </source>
</evidence>
<dbReference type="AlphaFoldDB" id="A0AA88TCA3"/>
<dbReference type="Proteomes" id="UP001187343">
    <property type="component" value="Unassembled WGS sequence"/>
</dbReference>
<comment type="caution">
    <text evidence="2">The sequence shown here is derived from an EMBL/GenBank/DDBJ whole genome shotgun (WGS) entry which is preliminary data.</text>
</comment>
<feature type="region of interest" description="Disordered" evidence="1">
    <location>
        <begin position="1"/>
        <end position="33"/>
    </location>
</feature>
<evidence type="ECO:0000313" key="2">
    <source>
        <dbReference type="EMBL" id="KAK2872717.1"/>
    </source>
</evidence>
<protein>
    <submittedName>
        <fullName evidence="2">Uncharacterized protein</fullName>
    </submittedName>
</protein>
<feature type="compositionally biased region" description="Polar residues" evidence="1">
    <location>
        <begin position="1"/>
        <end position="10"/>
    </location>
</feature>
<gene>
    <name evidence="2" type="ORF">Q8A67_022614</name>
</gene>
<accession>A0AA88TCA3</accession>
<feature type="region of interest" description="Disordered" evidence="1">
    <location>
        <begin position="57"/>
        <end position="85"/>
    </location>
</feature>
<keyword evidence="3" id="KW-1185">Reference proteome</keyword>
<feature type="compositionally biased region" description="Basic and acidic residues" evidence="1">
    <location>
        <begin position="57"/>
        <end position="69"/>
    </location>
</feature>
<organism evidence="2 3">
    <name type="scientific">Cirrhinus molitorella</name>
    <name type="common">mud carp</name>
    <dbReference type="NCBI Taxonomy" id="172907"/>
    <lineage>
        <taxon>Eukaryota</taxon>
        <taxon>Metazoa</taxon>
        <taxon>Chordata</taxon>
        <taxon>Craniata</taxon>
        <taxon>Vertebrata</taxon>
        <taxon>Euteleostomi</taxon>
        <taxon>Actinopterygii</taxon>
        <taxon>Neopterygii</taxon>
        <taxon>Teleostei</taxon>
        <taxon>Ostariophysi</taxon>
        <taxon>Cypriniformes</taxon>
        <taxon>Cyprinidae</taxon>
        <taxon>Labeoninae</taxon>
        <taxon>Labeonini</taxon>
        <taxon>Cirrhinus</taxon>
    </lineage>
</organism>
<sequence>MVKSSLSAQAISPELCVHTDEGQGNTGRQEQQLNPCTNNIHQLEKSGVFLLSHPKHKQVEDGLREDGGRGDGSLARNEVESSNQMRGRGLICQPAAVDC</sequence>
<proteinExistence type="predicted"/>
<dbReference type="EMBL" id="JAUYZG010000022">
    <property type="protein sequence ID" value="KAK2872717.1"/>
    <property type="molecule type" value="Genomic_DNA"/>
</dbReference>